<dbReference type="Gene3D" id="3.40.710.10">
    <property type="entry name" value="DD-peptidase/beta-lactamase superfamily"/>
    <property type="match status" value="1"/>
</dbReference>
<dbReference type="Proteomes" id="UP001519272">
    <property type="component" value="Unassembled WGS sequence"/>
</dbReference>
<evidence type="ECO:0000313" key="3">
    <source>
        <dbReference type="Proteomes" id="UP001519272"/>
    </source>
</evidence>
<dbReference type="SUPFAM" id="SSF56601">
    <property type="entry name" value="beta-lactamase/transpeptidase-like"/>
    <property type="match status" value="1"/>
</dbReference>
<evidence type="ECO:0000259" key="1">
    <source>
        <dbReference type="Pfam" id="PF00144"/>
    </source>
</evidence>
<feature type="domain" description="Beta-lactamase-related" evidence="1">
    <location>
        <begin position="52"/>
        <end position="324"/>
    </location>
</feature>
<proteinExistence type="predicted"/>
<dbReference type="PANTHER" id="PTHR43283">
    <property type="entry name" value="BETA-LACTAMASE-RELATED"/>
    <property type="match status" value="1"/>
</dbReference>
<protein>
    <submittedName>
        <fullName evidence="2">CubicO group peptidase (Beta-lactamase class C family)</fullName>
    </submittedName>
</protein>
<evidence type="ECO:0000313" key="2">
    <source>
        <dbReference type="EMBL" id="MBP1905726.1"/>
    </source>
</evidence>
<gene>
    <name evidence="2" type="ORF">J2Z32_002374</name>
</gene>
<organism evidence="2 3">
    <name type="scientific">Paenibacillus turicensis</name>
    <dbReference type="NCBI Taxonomy" id="160487"/>
    <lineage>
        <taxon>Bacteria</taxon>
        <taxon>Bacillati</taxon>
        <taxon>Bacillota</taxon>
        <taxon>Bacilli</taxon>
        <taxon>Bacillales</taxon>
        <taxon>Paenibacillaceae</taxon>
        <taxon>Paenibacillus</taxon>
    </lineage>
</organism>
<keyword evidence="3" id="KW-1185">Reference proteome</keyword>
<comment type="caution">
    <text evidence="2">The sequence shown here is derived from an EMBL/GenBank/DDBJ whole genome shotgun (WGS) entry which is preliminary data.</text>
</comment>
<accession>A0ABS4FT20</accession>
<sequence>MNSNMEITAKLETVMNSLVLDLTELKVRSCLIAYQNTLLMEHYRESQLKQEIAKINSCTKSIVSALVCIAMDKDLLPPPETPISSFFPQLQHDPDPLKREITIKHLLTMSAGFRWQEFKGINSFPNMIKTANWLDYTLSQPLAHAPGTYMEYNSGCSQLLSSLISQAAGCTTAEFAEQYLFGPLGIDNYEWEYDPQGLHTGGFGLKLKPEDMLKFGQLFLNLGEWQGKQLISADKVKRATTPFIDTNAPRRGQYGWHWWVDSYVPEADKVVDRVNNTGGNSVHSGENQRTTSMTLDYYYALGFGGQNIFVIPSLDLVVVITRDQTKRGKPPVDIFRQYIAPRISI</sequence>
<reference evidence="2 3" key="1">
    <citation type="submission" date="2021-03" db="EMBL/GenBank/DDBJ databases">
        <title>Genomic Encyclopedia of Type Strains, Phase IV (KMG-IV): sequencing the most valuable type-strain genomes for metagenomic binning, comparative biology and taxonomic classification.</title>
        <authorList>
            <person name="Goeker M."/>
        </authorList>
    </citation>
    <scope>NUCLEOTIDE SEQUENCE [LARGE SCALE GENOMIC DNA]</scope>
    <source>
        <strain evidence="2 3">DSM 14349</strain>
    </source>
</reference>
<dbReference type="RefSeq" id="WP_245251404.1">
    <property type="nucleotide sequence ID" value="NZ_JAGGKG010000010.1"/>
</dbReference>
<dbReference type="InterPro" id="IPR001466">
    <property type="entry name" value="Beta-lactam-related"/>
</dbReference>
<name>A0ABS4FT20_9BACL</name>
<dbReference type="InterPro" id="IPR012338">
    <property type="entry name" value="Beta-lactam/transpept-like"/>
</dbReference>
<dbReference type="InterPro" id="IPR050789">
    <property type="entry name" value="Diverse_Enzym_Activities"/>
</dbReference>
<dbReference type="Pfam" id="PF00144">
    <property type="entry name" value="Beta-lactamase"/>
    <property type="match status" value="1"/>
</dbReference>
<dbReference type="EMBL" id="JAGGKG010000010">
    <property type="protein sequence ID" value="MBP1905726.1"/>
    <property type="molecule type" value="Genomic_DNA"/>
</dbReference>
<dbReference type="PANTHER" id="PTHR43283:SF7">
    <property type="entry name" value="BETA-LACTAMASE-RELATED DOMAIN-CONTAINING PROTEIN"/>
    <property type="match status" value="1"/>
</dbReference>